<dbReference type="Proteomes" id="UP000003835">
    <property type="component" value="Unassembled WGS sequence"/>
</dbReference>
<dbReference type="SUPFAM" id="SSF116734">
    <property type="entry name" value="DNA methylase specificity domain"/>
    <property type="match status" value="1"/>
</dbReference>
<dbReference type="InterPro" id="IPR029063">
    <property type="entry name" value="SAM-dependent_MTases_sf"/>
</dbReference>
<dbReference type="Pfam" id="PF02384">
    <property type="entry name" value="N6_Mtase"/>
    <property type="match status" value="1"/>
</dbReference>
<evidence type="ECO:0000256" key="2">
    <source>
        <dbReference type="ARBA" id="ARBA00023125"/>
    </source>
</evidence>
<sequence>MHTTHCANILIVFIGELQVVQMAKAVKYEQILLFSFDSDKDSYYLTFKKLYYHLYSNSSSSRAERIIEDISKILLCKLLIDKGNVTNILDSYMEGKGTANELLLPELRKNYPSAMDESDRFSLGDSSIKSSFKVLSDINLVESPSYIIGEAFQALIGPKLRGDKGQFFTPRSLVKTMVSIADPKPYSKVVDPACGTGSFLSESYNYWIETTGETLLPDNHYSLVGLDKDKDISRLATATLEIIAPNNYSVFTTDSLDINHLIASGFSSKIFDADVVLTNPPFGAKIGVTRESILEQYDLGHHWYFSSTENSWIKSDKVRKNQDPQILFIELCVKILKPGGVLGIVLPEGVFGNKQTGYIWDYLHQEGIITALLDCPRTTFQPGTDTKTNVLFFQKFKDKSHNKTRYPIKVPIAVALHCGHDRRGRVTLENGQKYPDDFITIAHEFKDNNSSKYWSNCEVNNPYYWVPRFYDASLSKSIQKKAFEMHADLASFDELIKSGYIAIRKGHEVGSQAYGTGNIPFIRTSDIANWEVSVDPTNAVSEEIFQKYAKYQKLKTGDILLVVDGRYRIGRTAILHSNNIKSVIQSHFKIITVTTQAPFNSYELLYILNMPLILQQMRSLTFIQSTLGSIGKRLGQLQIFIPTQTEEWITEISNFERLLSARASILSELQKFHTPEPEL</sequence>
<keyword evidence="4" id="KW-0489">Methyltransferase</keyword>
<organism evidence="4 5">
    <name type="scientific">Coleofasciculus chthonoplastes PCC 7420</name>
    <dbReference type="NCBI Taxonomy" id="118168"/>
    <lineage>
        <taxon>Bacteria</taxon>
        <taxon>Bacillati</taxon>
        <taxon>Cyanobacteriota</taxon>
        <taxon>Cyanophyceae</taxon>
        <taxon>Coleofasciculales</taxon>
        <taxon>Coleofasciculaceae</taxon>
        <taxon>Coleofasciculus</taxon>
    </lineage>
</organism>
<feature type="domain" description="DNA methylase adenine-specific" evidence="3">
    <location>
        <begin position="161"/>
        <end position="401"/>
    </location>
</feature>
<dbReference type="Gene3D" id="3.90.220.20">
    <property type="entry name" value="DNA methylase specificity domains"/>
    <property type="match status" value="1"/>
</dbReference>
<dbReference type="GO" id="GO:0003677">
    <property type="term" value="F:DNA binding"/>
    <property type="evidence" value="ECO:0007669"/>
    <property type="project" value="UniProtKB-KW"/>
</dbReference>
<keyword evidence="1" id="KW-0680">Restriction system</keyword>
<keyword evidence="5" id="KW-1185">Reference proteome</keyword>
<dbReference type="Gene3D" id="3.40.50.150">
    <property type="entry name" value="Vaccinia Virus protein VP39"/>
    <property type="match status" value="1"/>
</dbReference>
<dbReference type="InterPro" id="IPR003356">
    <property type="entry name" value="DNA_methylase_A-5"/>
</dbReference>
<proteinExistence type="predicted"/>
<dbReference type="AlphaFoldDB" id="B4VJK3"/>
<name>B4VJK3_9CYAN</name>
<dbReference type="GO" id="GO:0032259">
    <property type="term" value="P:methylation"/>
    <property type="evidence" value="ECO:0007669"/>
    <property type="project" value="UniProtKB-KW"/>
</dbReference>
<dbReference type="InterPro" id="IPR052916">
    <property type="entry name" value="Type-I_RE_MTase_Subunit"/>
</dbReference>
<evidence type="ECO:0000313" key="5">
    <source>
        <dbReference type="Proteomes" id="UP000003835"/>
    </source>
</evidence>
<keyword evidence="2" id="KW-0238">DNA-binding</keyword>
<dbReference type="HOGENOM" id="CLU_008343_0_1_3"/>
<protein>
    <submittedName>
        <fullName evidence="4">N-6 DNA Methylase family</fullName>
    </submittedName>
</protein>
<reference evidence="4 5" key="1">
    <citation type="submission" date="2008-07" db="EMBL/GenBank/DDBJ databases">
        <authorList>
            <person name="Tandeau de Marsac N."/>
            <person name="Ferriera S."/>
            <person name="Johnson J."/>
            <person name="Kravitz S."/>
            <person name="Beeson K."/>
            <person name="Sutton G."/>
            <person name="Rogers Y.-H."/>
            <person name="Friedman R."/>
            <person name="Frazier M."/>
            <person name="Venter J.C."/>
        </authorList>
    </citation>
    <scope>NUCLEOTIDE SEQUENCE [LARGE SCALE GENOMIC DNA]</scope>
    <source>
        <strain evidence="4 5">PCC 7420</strain>
    </source>
</reference>
<dbReference type="EMBL" id="DS989842">
    <property type="protein sequence ID" value="EDX78146.1"/>
    <property type="molecule type" value="Genomic_DNA"/>
</dbReference>
<dbReference type="GO" id="GO:0008170">
    <property type="term" value="F:N-methyltransferase activity"/>
    <property type="evidence" value="ECO:0007669"/>
    <property type="project" value="InterPro"/>
</dbReference>
<evidence type="ECO:0000313" key="4">
    <source>
        <dbReference type="EMBL" id="EDX78146.1"/>
    </source>
</evidence>
<dbReference type="GO" id="GO:0009307">
    <property type="term" value="P:DNA restriction-modification system"/>
    <property type="evidence" value="ECO:0007669"/>
    <property type="project" value="UniProtKB-KW"/>
</dbReference>
<dbReference type="PANTHER" id="PTHR42998:SF1">
    <property type="entry name" value="TYPE I RESTRICTION ENZYME HINDI METHYLASE SUBUNIT"/>
    <property type="match status" value="1"/>
</dbReference>
<dbReference type="SUPFAM" id="SSF53335">
    <property type="entry name" value="S-adenosyl-L-methionine-dependent methyltransferases"/>
    <property type="match status" value="1"/>
</dbReference>
<dbReference type="eggNOG" id="COG0732">
    <property type="taxonomic scope" value="Bacteria"/>
</dbReference>
<accession>B4VJK3</accession>
<evidence type="ECO:0000256" key="1">
    <source>
        <dbReference type="ARBA" id="ARBA00022747"/>
    </source>
</evidence>
<dbReference type="PRINTS" id="PR00507">
    <property type="entry name" value="N12N6MTFRASE"/>
</dbReference>
<dbReference type="InterPro" id="IPR044946">
    <property type="entry name" value="Restrct_endonuc_typeI_TRD_sf"/>
</dbReference>
<dbReference type="eggNOG" id="COG0286">
    <property type="taxonomic scope" value="Bacteria"/>
</dbReference>
<dbReference type="PANTHER" id="PTHR42998">
    <property type="entry name" value="TYPE I RESTRICTION ENZYME HINDVIIP M PROTEIN-RELATED"/>
    <property type="match status" value="1"/>
</dbReference>
<evidence type="ECO:0000259" key="3">
    <source>
        <dbReference type="Pfam" id="PF02384"/>
    </source>
</evidence>
<dbReference type="STRING" id="118168.MC7420_7884"/>
<keyword evidence="4" id="KW-0808">Transferase</keyword>
<gene>
    <name evidence="4" type="ORF">MC7420_7884</name>
</gene>